<gene>
    <name evidence="1" type="ORF">VFDL14_01725</name>
</gene>
<dbReference type="Proteomes" id="UP000027219">
    <property type="component" value="Unassembled WGS sequence"/>
</dbReference>
<reference evidence="1 2" key="1">
    <citation type="submission" date="2014-02" db="EMBL/GenBank/DDBJ databases">
        <title>Vibrio fortis Dalian14 Genome Sequencing.</title>
        <authorList>
            <person name="Wang Y."/>
            <person name="Song L."/>
            <person name="Liu G."/>
            <person name="Ding J."/>
        </authorList>
    </citation>
    <scope>NUCLEOTIDE SEQUENCE [LARGE SCALE GENOMIC DNA]</scope>
    <source>
        <strain evidence="1 2">Dalian14</strain>
    </source>
</reference>
<protein>
    <recommendedName>
        <fullName evidence="3">DUF2590 family protein</fullName>
    </recommendedName>
</protein>
<organism evidence="1 2">
    <name type="scientific">Vibrio fortis</name>
    <dbReference type="NCBI Taxonomy" id="212667"/>
    <lineage>
        <taxon>Bacteria</taxon>
        <taxon>Pseudomonadati</taxon>
        <taxon>Pseudomonadota</taxon>
        <taxon>Gammaproteobacteria</taxon>
        <taxon>Vibrionales</taxon>
        <taxon>Vibrionaceae</taxon>
        <taxon>Vibrio</taxon>
    </lineage>
</organism>
<keyword evidence="2" id="KW-1185">Reference proteome</keyword>
<evidence type="ECO:0000313" key="2">
    <source>
        <dbReference type="Proteomes" id="UP000027219"/>
    </source>
</evidence>
<dbReference type="Pfam" id="PF10761">
    <property type="entry name" value="DUF2590"/>
    <property type="match status" value="1"/>
</dbReference>
<dbReference type="EMBL" id="JFFR01000025">
    <property type="protein sequence ID" value="KDN27726.1"/>
    <property type="molecule type" value="Genomic_DNA"/>
</dbReference>
<dbReference type="OrthoDB" id="6893744at2"/>
<sequence length="115" mass="12697">MADYIYQDILIENGDVVLDAGRNPVLIQDRAVIAQDIKHAIIESNLAVDLIAERSPSKKADIRTKLELLVEEDVRLVPGTVRLEEPTEGTIYVFATTADFGDVTLDIKTSETTNV</sequence>
<name>A0A066UJZ1_9VIBR</name>
<evidence type="ECO:0000313" key="1">
    <source>
        <dbReference type="EMBL" id="KDN27726.1"/>
    </source>
</evidence>
<accession>A0A066UJZ1</accession>
<dbReference type="InterPro" id="IPR019697">
    <property type="entry name" value="Phage_HP1_Orf28"/>
</dbReference>
<evidence type="ECO:0008006" key="3">
    <source>
        <dbReference type="Google" id="ProtNLM"/>
    </source>
</evidence>
<proteinExistence type="predicted"/>
<comment type="caution">
    <text evidence="1">The sequence shown here is derived from an EMBL/GenBank/DDBJ whole genome shotgun (WGS) entry which is preliminary data.</text>
</comment>
<dbReference type="RefSeq" id="WP_032551943.1">
    <property type="nucleotide sequence ID" value="NZ_JFFR01000025.1"/>
</dbReference>
<dbReference type="STRING" id="212667.VFDL14_01725"/>
<dbReference type="AlphaFoldDB" id="A0A066UJZ1"/>